<evidence type="ECO:0000256" key="8">
    <source>
        <dbReference type="SAM" id="MobiDB-lite"/>
    </source>
</evidence>
<evidence type="ECO:0000259" key="9">
    <source>
        <dbReference type="Pfam" id="PF04821"/>
    </source>
</evidence>
<dbReference type="EMBL" id="MU865919">
    <property type="protein sequence ID" value="KAK4453651.1"/>
    <property type="molecule type" value="Genomic_DNA"/>
</dbReference>
<dbReference type="PANTHER" id="PTHR22940:SF4">
    <property type="entry name" value="PROTEIN TIMELESS HOMOLOG"/>
    <property type="match status" value="1"/>
</dbReference>
<evidence type="ECO:0000256" key="4">
    <source>
        <dbReference type="ARBA" id="ARBA00022880"/>
    </source>
</evidence>
<dbReference type="GO" id="GO:0000076">
    <property type="term" value="P:DNA replication checkpoint signaling"/>
    <property type="evidence" value="ECO:0007669"/>
    <property type="project" value="TreeGrafter"/>
</dbReference>
<proteinExistence type="inferred from homology"/>
<feature type="region of interest" description="Disordered" evidence="8">
    <location>
        <begin position="892"/>
        <end position="1179"/>
    </location>
</feature>
<keyword evidence="7" id="KW-0131">Cell cycle</keyword>
<evidence type="ECO:0000256" key="6">
    <source>
        <dbReference type="ARBA" id="ARBA00023254"/>
    </source>
</evidence>
<comment type="similarity">
    <text evidence="2">Belongs to the timeless family.</text>
</comment>
<keyword evidence="5" id="KW-0539">Nucleus</keyword>
<accession>A0AAV9H406</accession>
<dbReference type="GO" id="GO:0031298">
    <property type="term" value="C:replication fork protection complex"/>
    <property type="evidence" value="ECO:0007669"/>
    <property type="project" value="TreeGrafter"/>
</dbReference>
<comment type="caution">
    <text evidence="10">The sequence shown here is derived from an EMBL/GenBank/DDBJ whole genome shotgun (WGS) entry which is preliminary data.</text>
</comment>
<dbReference type="GO" id="GO:0006281">
    <property type="term" value="P:DNA repair"/>
    <property type="evidence" value="ECO:0007669"/>
    <property type="project" value="TreeGrafter"/>
</dbReference>
<name>A0AAV9H406_9PEZI</name>
<dbReference type="PANTHER" id="PTHR22940">
    <property type="entry name" value="TIMEOUT/TIMELESS-2"/>
    <property type="match status" value="1"/>
</dbReference>
<feature type="region of interest" description="Disordered" evidence="8">
    <location>
        <begin position="334"/>
        <end position="361"/>
    </location>
</feature>
<dbReference type="InterPro" id="IPR006906">
    <property type="entry name" value="Timeless_N"/>
</dbReference>
<feature type="compositionally biased region" description="Basic residues" evidence="8">
    <location>
        <begin position="561"/>
        <end position="572"/>
    </location>
</feature>
<sequence>MEAAELNNSNDVVHPEVRAHINSLVSALGGLSVDDEDGAYKLGDDALEVLRDLKRWIRFYDEKTNRMDVARCLAEANLVGNDLLQILATWPANESDSIYKFKIALACFEVMVPLTWPIERDRETMTVNHHRHIPVLQLAQLGYKRAILNFDAAPILGTAVRVALPSMAMPIGDRAPRDQGIIKLILYFIRNIAMIGPPPGMKLDGDESQVSRSALIDAFSFQDILLTILTVASNMGEDFRTEDVIVMEIIFHLAKRVNSSKLFVSEKEVNKAKANELFAAMDKEAAMLRTYNKNAPTRHSRFGTMIWVKRESGKLSTVTGQDALLDPAARERKMDKSKTFRAPRRARKEEMEPKDLGPPVTLDERARTQLGSFVSEFLDSGFNPLFAHVRRSIDREAPHVVDYHSGQFFYLVSWFLEAERNRRKAKQGPKTPTPDDDVGTFNLVAEVLNQEMFITLNRALERASNDKDWQLLSTVMRCLTQILLTVQDMSDSGNEDDEEIANNILSRLFYEETTHDAVANIVRTYKDQGFEYLDACTELAHTYLRILEAYSKQNVDLQVRSKRKTRRKKKAAKAAAGEDAGDQDDPDDDSANDQQNAEKTSQERKFDFKRFANRFTPQGVVDTFVTFTKYYRDLDDSQLKRAHRYFYRVAFKQEMSVMLFRLDIIHLFFNMIKGPEPLDKNSSVYKDWEELAKQIIKKCVRKLEERPALFTELLFSKINSTAHYLEYGYEKQTISTNPRPGAELEFKWETSLDKQIAIVVGTLLDKSQTDHLAWIKKVLSDAETERRSWENAEKAMIEAGRADGEPPDQPVEDVTPKVASHITNASLDVLSDTDARRTAMFKNPHLRLLMKLVGFGRLAPTLDETPDSSWIIPGHVSADTLKDSVDLINKAEFDPPTFDDGQSAEDQLRRKSAARKRAAYDDDINPLSGDDDDEAFLFAPGGPTARKSTADDAKRPPKKRQRRLRRAGSDAEGPTQEELDEKARARRQKELEKLRRIKSEMYVDPADDETTDEETRAERQRNGQKQGPRRDISRLLAEAEENPDADLLFGGDSDEEGDAAPAPAPKKTQVPKRKERKRSSDVALGESSDEQEVASSKPAKRSKRPAKKKVFDEEDEDEDMGGVSQSSSRTADERTRSDVEAETVDTPLSSSPGRASGGGAKAPAGDADDEDEDIAPVRQRARVRAGFIIDSSDEE</sequence>
<comment type="subcellular location">
    <subcellularLocation>
        <location evidence="1">Nucleus</location>
    </subcellularLocation>
</comment>
<keyword evidence="6" id="KW-0469">Meiosis</keyword>
<keyword evidence="4" id="KW-0236">DNA replication inhibitor</keyword>
<gene>
    <name evidence="10" type="ORF">QBC34DRAFT_482535</name>
</gene>
<feature type="domain" description="Timeless N-terminal" evidence="9">
    <location>
        <begin position="40"/>
        <end position="308"/>
    </location>
</feature>
<organism evidence="10 11">
    <name type="scientific">Podospora aff. communis PSN243</name>
    <dbReference type="NCBI Taxonomy" id="3040156"/>
    <lineage>
        <taxon>Eukaryota</taxon>
        <taxon>Fungi</taxon>
        <taxon>Dikarya</taxon>
        <taxon>Ascomycota</taxon>
        <taxon>Pezizomycotina</taxon>
        <taxon>Sordariomycetes</taxon>
        <taxon>Sordariomycetidae</taxon>
        <taxon>Sordariales</taxon>
        <taxon>Podosporaceae</taxon>
        <taxon>Podospora</taxon>
    </lineage>
</organism>
<dbReference type="InterPro" id="IPR044998">
    <property type="entry name" value="Timeless"/>
</dbReference>
<feature type="region of interest" description="Disordered" evidence="8">
    <location>
        <begin position="561"/>
        <end position="603"/>
    </location>
</feature>
<evidence type="ECO:0000313" key="11">
    <source>
        <dbReference type="Proteomes" id="UP001321760"/>
    </source>
</evidence>
<evidence type="ECO:0000256" key="3">
    <source>
        <dbReference type="ARBA" id="ARBA00021529"/>
    </source>
</evidence>
<feature type="compositionally biased region" description="Acidic residues" evidence="8">
    <location>
        <begin position="579"/>
        <end position="591"/>
    </location>
</feature>
<evidence type="ECO:0000256" key="5">
    <source>
        <dbReference type="ARBA" id="ARBA00023242"/>
    </source>
</evidence>
<feature type="compositionally biased region" description="Acidic residues" evidence="8">
    <location>
        <begin position="921"/>
        <end position="935"/>
    </location>
</feature>
<evidence type="ECO:0000256" key="7">
    <source>
        <dbReference type="ARBA" id="ARBA00023306"/>
    </source>
</evidence>
<dbReference type="GO" id="GO:0003677">
    <property type="term" value="F:DNA binding"/>
    <property type="evidence" value="ECO:0007669"/>
    <property type="project" value="TreeGrafter"/>
</dbReference>
<feature type="compositionally biased region" description="Basic and acidic residues" evidence="8">
    <location>
        <begin position="1130"/>
        <end position="1139"/>
    </location>
</feature>
<dbReference type="AlphaFoldDB" id="A0AAV9H406"/>
<protein>
    <recommendedName>
        <fullName evidence="3">Topoisomerase 1-associated factor 1</fullName>
    </recommendedName>
</protein>
<evidence type="ECO:0000256" key="2">
    <source>
        <dbReference type="ARBA" id="ARBA00008174"/>
    </source>
</evidence>
<dbReference type="Proteomes" id="UP001321760">
    <property type="component" value="Unassembled WGS sequence"/>
</dbReference>
<dbReference type="GO" id="GO:0051321">
    <property type="term" value="P:meiotic cell cycle"/>
    <property type="evidence" value="ECO:0007669"/>
    <property type="project" value="UniProtKB-KW"/>
</dbReference>
<dbReference type="Pfam" id="PF04821">
    <property type="entry name" value="TIMELESS"/>
    <property type="match status" value="1"/>
</dbReference>
<feature type="compositionally biased region" description="Basic and acidic residues" evidence="8">
    <location>
        <begin position="988"/>
        <end position="1001"/>
    </location>
</feature>
<dbReference type="GO" id="GO:0043111">
    <property type="term" value="P:replication fork arrest"/>
    <property type="evidence" value="ECO:0007669"/>
    <property type="project" value="TreeGrafter"/>
</dbReference>
<reference evidence="10" key="2">
    <citation type="submission" date="2023-05" db="EMBL/GenBank/DDBJ databases">
        <authorList>
            <consortium name="Lawrence Berkeley National Laboratory"/>
            <person name="Steindorff A."/>
            <person name="Hensen N."/>
            <person name="Bonometti L."/>
            <person name="Westerberg I."/>
            <person name="Brannstrom I.O."/>
            <person name="Guillou S."/>
            <person name="Cros-Aarteil S."/>
            <person name="Calhoun S."/>
            <person name="Haridas S."/>
            <person name="Kuo A."/>
            <person name="Mondo S."/>
            <person name="Pangilinan J."/>
            <person name="Riley R."/>
            <person name="Labutti K."/>
            <person name="Andreopoulos B."/>
            <person name="Lipzen A."/>
            <person name="Chen C."/>
            <person name="Yanf M."/>
            <person name="Daum C."/>
            <person name="Ng V."/>
            <person name="Clum A."/>
            <person name="Ohm R."/>
            <person name="Martin F."/>
            <person name="Silar P."/>
            <person name="Natvig D."/>
            <person name="Lalanne C."/>
            <person name="Gautier V."/>
            <person name="Ament-Velasquez S.L."/>
            <person name="Kruys A."/>
            <person name="Hutchinson M.I."/>
            <person name="Powell A.J."/>
            <person name="Barry K."/>
            <person name="Miller A.N."/>
            <person name="Grigoriev I.V."/>
            <person name="Debuchy R."/>
            <person name="Gladieux P."/>
            <person name="Thoren M.H."/>
            <person name="Johannesson H."/>
        </authorList>
    </citation>
    <scope>NUCLEOTIDE SEQUENCE</scope>
    <source>
        <strain evidence="10">PSN243</strain>
    </source>
</reference>
<evidence type="ECO:0000313" key="10">
    <source>
        <dbReference type="EMBL" id="KAK4453651.1"/>
    </source>
</evidence>
<evidence type="ECO:0000256" key="1">
    <source>
        <dbReference type="ARBA" id="ARBA00004123"/>
    </source>
</evidence>
<reference evidence="10" key="1">
    <citation type="journal article" date="2023" name="Mol. Phylogenet. Evol.">
        <title>Genome-scale phylogeny and comparative genomics of the fungal order Sordariales.</title>
        <authorList>
            <person name="Hensen N."/>
            <person name="Bonometti L."/>
            <person name="Westerberg I."/>
            <person name="Brannstrom I.O."/>
            <person name="Guillou S."/>
            <person name="Cros-Aarteil S."/>
            <person name="Calhoun S."/>
            <person name="Haridas S."/>
            <person name="Kuo A."/>
            <person name="Mondo S."/>
            <person name="Pangilinan J."/>
            <person name="Riley R."/>
            <person name="LaButti K."/>
            <person name="Andreopoulos B."/>
            <person name="Lipzen A."/>
            <person name="Chen C."/>
            <person name="Yan M."/>
            <person name="Daum C."/>
            <person name="Ng V."/>
            <person name="Clum A."/>
            <person name="Steindorff A."/>
            <person name="Ohm R.A."/>
            <person name="Martin F."/>
            <person name="Silar P."/>
            <person name="Natvig D.O."/>
            <person name="Lalanne C."/>
            <person name="Gautier V."/>
            <person name="Ament-Velasquez S.L."/>
            <person name="Kruys A."/>
            <person name="Hutchinson M.I."/>
            <person name="Powell A.J."/>
            <person name="Barry K."/>
            <person name="Miller A.N."/>
            <person name="Grigoriev I.V."/>
            <person name="Debuchy R."/>
            <person name="Gladieux P."/>
            <person name="Hiltunen Thoren M."/>
            <person name="Johannesson H."/>
        </authorList>
    </citation>
    <scope>NUCLEOTIDE SEQUENCE</scope>
    <source>
        <strain evidence="10">PSN243</strain>
    </source>
</reference>
<feature type="compositionally biased region" description="Basic residues" evidence="8">
    <location>
        <begin position="1098"/>
        <end position="1108"/>
    </location>
</feature>
<feature type="compositionally biased region" description="Basic residues" evidence="8">
    <location>
        <begin position="956"/>
        <end position="966"/>
    </location>
</feature>
<keyword evidence="11" id="KW-1185">Reference proteome</keyword>